<dbReference type="AlphaFoldDB" id="A0A9W8BFY0"/>
<dbReference type="Proteomes" id="UP001150907">
    <property type="component" value="Unassembled WGS sequence"/>
</dbReference>
<gene>
    <name evidence="3" type="ORF">H4R26_001887</name>
</gene>
<evidence type="ECO:0000256" key="2">
    <source>
        <dbReference type="SAM" id="SignalP"/>
    </source>
</evidence>
<dbReference type="EMBL" id="JANBQF010000095">
    <property type="protein sequence ID" value="KAJ2005571.1"/>
    <property type="molecule type" value="Genomic_DNA"/>
</dbReference>
<dbReference type="OrthoDB" id="5597889at2759"/>
<name>A0A9W8BFY0_9FUNG</name>
<feature type="compositionally biased region" description="Pro residues" evidence="1">
    <location>
        <begin position="77"/>
        <end position="86"/>
    </location>
</feature>
<protein>
    <submittedName>
        <fullName evidence="3">Uncharacterized protein</fullName>
    </submittedName>
</protein>
<keyword evidence="2" id="KW-0732">Signal</keyword>
<feature type="region of interest" description="Disordered" evidence="1">
    <location>
        <begin position="56"/>
        <end position="86"/>
    </location>
</feature>
<accession>A0A9W8BFY0</accession>
<keyword evidence="4" id="KW-1185">Reference proteome</keyword>
<feature type="signal peptide" evidence="2">
    <location>
        <begin position="1"/>
        <end position="19"/>
    </location>
</feature>
<sequence>MKLALITSSIVTIVSGVMATPNGLNIPGILNLDLGHGNGLELNVLGGLIHANIGGRGQRASKPATQSAAPLATASPVPAPPAIHFF</sequence>
<evidence type="ECO:0000256" key="1">
    <source>
        <dbReference type="SAM" id="MobiDB-lite"/>
    </source>
</evidence>
<organism evidence="3 4">
    <name type="scientific">Coemansia thaxteri</name>
    <dbReference type="NCBI Taxonomy" id="2663907"/>
    <lineage>
        <taxon>Eukaryota</taxon>
        <taxon>Fungi</taxon>
        <taxon>Fungi incertae sedis</taxon>
        <taxon>Zoopagomycota</taxon>
        <taxon>Kickxellomycotina</taxon>
        <taxon>Kickxellomycetes</taxon>
        <taxon>Kickxellales</taxon>
        <taxon>Kickxellaceae</taxon>
        <taxon>Coemansia</taxon>
    </lineage>
</organism>
<reference evidence="3" key="1">
    <citation type="submission" date="2022-07" db="EMBL/GenBank/DDBJ databases">
        <title>Phylogenomic reconstructions and comparative analyses of Kickxellomycotina fungi.</title>
        <authorList>
            <person name="Reynolds N.K."/>
            <person name="Stajich J.E."/>
            <person name="Barry K."/>
            <person name="Grigoriev I.V."/>
            <person name="Crous P."/>
            <person name="Smith M.E."/>
        </authorList>
    </citation>
    <scope>NUCLEOTIDE SEQUENCE</scope>
    <source>
        <strain evidence="3">IMI 214461</strain>
    </source>
</reference>
<comment type="caution">
    <text evidence="3">The sequence shown here is derived from an EMBL/GenBank/DDBJ whole genome shotgun (WGS) entry which is preliminary data.</text>
</comment>
<feature type="chain" id="PRO_5040818965" evidence="2">
    <location>
        <begin position="20"/>
        <end position="86"/>
    </location>
</feature>
<evidence type="ECO:0000313" key="3">
    <source>
        <dbReference type="EMBL" id="KAJ2005571.1"/>
    </source>
</evidence>
<evidence type="ECO:0000313" key="4">
    <source>
        <dbReference type="Proteomes" id="UP001150907"/>
    </source>
</evidence>
<proteinExistence type="predicted"/>